<sequence>MNFFGQLICRYRSINDLTQEQLATDLAYFLDNLDKINAVTLSRWETGSTSPGIQKKQKILKYLFLKGFLDDREVKNMLKERYNTLETYLEKSFCKQYKSMIGNFPESHQQKRVVHDLKGHRDRQKHLELIVNIGASMTAEGYYRLSAEQLEEWCSYLSTFAIVSDYHGQHAGHYIIIKIKNSVAEDIALHRRSVFTLKRDDFCKPEERGSCFLLTMYARSPKIASSLVTEHYKYLVENSEFIDNILIYTTRDDTLLATKNYGIEIVGSGRDTEYGFTWHGMLSPLEDILFASKIVERIY</sequence>
<dbReference type="EMBL" id="FPHC01000019">
    <property type="protein sequence ID" value="SFV51165.1"/>
    <property type="molecule type" value="Genomic_DNA"/>
</dbReference>
<dbReference type="InterPro" id="IPR010982">
    <property type="entry name" value="Lambda_DNA-bd_dom_sf"/>
</dbReference>
<dbReference type="Gene3D" id="1.10.260.40">
    <property type="entry name" value="lambda repressor-like DNA-binding domains"/>
    <property type="match status" value="1"/>
</dbReference>
<dbReference type="GO" id="GO:0003677">
    <property type="term" value="F:DNA binding"/>
    <property type="evidence" value="ECO:0007669"/>
    <property type="project" value="InterPro"/>
</dbReference>
<dbReference type="CDD" id="cd00093">
    <property type="entry name" value="HTH_XRE"/>
    <property type="match status" value="1"/>
</dbReference>
<dbReference type="SUPFAM" id="SSF47413">
    <property type="entry name" value="lambda repressor-like DNA-binding domains"/>
    <property type="match status" value="1"/>
</dbReference>
<organism evidence="1">
    <name type="scientific">hydrothermal vent metagenome</name>
    <dbReference type="NCBI Taxonomy" id="652676"/>
    <lineage>
        <taxon>unclassified sequences</taxon>
        <taxon>metagenomes</taxon>
        <taxon>ecological metagenomes</taxon>
    </lineage>
</organism>
<evidence type="ECO:0000313" key="1">
    <source>
        <dbReference type="EMBL" id="SFV51165.1"/>
    </source>
</evidence>
<dbReference type="InterPro" id="IPR001387">
    <property type="entry name" value="Cro/C1-type_HTH"/>
</dbReference>
<proteinExistence type="predicted"/>
<reference evidence="1" key="1">
    <citation type="submission" date="2016-10" db="EMBL/GenBank/DDBJ databases">
        <authorList>
            <person name="de Groot N.N."/>
        </authorList>
    </citation>
    <scope>NUCLEOTIDE SEQUENCE</scope>
</reference>
<protein>
    <submittedName>
        <fullName evidence="1">Uncharacterized protein</fullName>
    </submittedName>
</protein>
<dbReference type="AlphaFoldDB" id="A0A1W1BCH8"/>
<accession>A0A1W1BCH8</accession>
<name>A0A1W1BCH8_9ZZZZ</name>
<gene>
    <name evidence="1" type="ORF">MNB_SV-6-1458</name>
</gene>